<dbReference type="AlphaFoldDB" id="V9EQK5"/>
<dbReference type="HOGENOM" id="CLU_3038801_0_0_1"/>
<reference evidence="1 2" key="1">
    <citation type="submission" date="2013-11" db="EMBL/GenBank/DDBJ databases">
        <title>The Genome Sequence of Phytophthora parasitica P1569.</title>
        <authorList>
            <consortium name="The Broad Institute Genomics Platform"/>
            <person name="Russ C."/>
            <person name="Tyler B."/>
            <person name="Panabieres F."/>
            <person name="Shan W."/>
            <person name="Tripathy S."/>
            <person name="Grunwald N."/>
            <person name="Machado M."/>
            <person name="Johnson C.S."/>
            <person name="Arredondo F."/>
            <person name="Hong C."/>
            <person name="Coffey M."/>
            <person name="Young S.K."/>
            <person name="Zeng Q."/>
            <person name="Gargeya S."/>
            <person name="Fitzgerald M."/>
            <person name="Abouelleil A."/>
            <person name="Alvarado L."/>
            <person name="Chapman S.B."/>
            <person name="Gainer-Dewar J."/>
            <person name="Goldberg J."/>
            <person name="Griggs A."/>
            <person name="Gujja S."/>
            <person name="Hansen M."/>
            <person name="Howarth C."/>
            <person name="Imamovic A."/>
            <person name="Ireland A."/>
            <person name="Larimer J."/>
            <person name="McCowan C."/>
            <person name="Murphy C."/>
            <person name="Pearson M."/>
            <person name="Poon T.W."/>
            <person name="Priest M."/>
            <person name="Roberts A."/>
            <person name="Saif S."/>
            <person name="Shea T."/>
            <person name="Sykes S."/>
            <person name="Wortman J."/>
            <person name="Nusbaum C."/>
            <person name="Birren B."/>
        </authorList>
    </citation>
    <scope>NUCLEOTIDE SEQUENCE [LARGE SCALE GENOMIC DNA]</scope>
    <source>
        <strain evidence="1 2">P1569</strain>
    </source>
</reference>
<feature type="non-terminal residue" evidence="1">
    <location>
        <position position="1"/>
    </location>
</feature>
<dbReference type="Proteomes" id="UP000018721">
    <property type="component" value="Unassembled WGS sequence"/>
</dbReference>
<dbReference type="EMBL" id="ANIZ01002283">
    <property type="protein sequence ID" value="ETI41535.1"/>
    <property type="molecule type" value="Genomic_DNA"/>
</dbReference>
<gene>
    <name evidence="1" type="ORF">F443_13240</name>
</gene>
<name>V9EQK5_PHYNI</name>
<keyword evidence="2" id="KW-1185">Reference proteome</keyword>
<evidence type="ECO:0000313" key="2">
    <source>
        <dbReference type="Proteomes" id="UP000018721"/>
    </source>
</evidence>
<sequence>LLYPSPIMMSFNNKTPPTTTTSKVLYTLTFTKKSKVDSCARHARKPERVCMASPP</sequence>
<organism evidence="1 2">
    <name type="scientific">Phytophthora nicotianae P1569</name>
    <dbReference type="NCBI Taxonomy" id="1317065"/>
    <lineage>
        <taxon>Eukaryota</taxon>
        <taxon>Sar</taxon>
        <taxon>Stramenopiles</taxon>
        <taxon>Oomycota</taxon>
        <taxon>Peronosporomycetes</taxon>
        <taxon>Peronosporales</taxon>
        <taxon>Peronosporaceae</taxon>
        <taxon>Phytophthora</taxon>
    </lineage>
</organism>
<protein>
    <submittedName>
        <fullName evidence="1">Uncharacterized protein</fullName>
    </submittedName>
</protein>
<accession>V9EQK5</accession>
<proteinExistence type="predicted"/>
<comment type="caution">
    <text evidence="1">The sequence shown here is derived from an EMBL/GenBank/DDBJ whole genome shotgun (WGS) entry which is preliminary data.</text>
</comment>
<evidence type="ECO:0000313" key="1">
    <source>
        <dbReference type="EMBL" id="ETI41535.1"/>
    </source>
</evidence>